<organism evidence="4 5">
    <name type="scientific">Streptomyces cacaoi</name>
    <dbReference type="NCBI Taxonomy" id="1898"/>
    <lineage>
        <taxon>Bacteria</taxon>
        <taxon>Bacillati</taxon>
        <taxon>Actinomycetota</taxon>
        <taxon>Actinomycetes</taxon>
        <taxon>Kitasatosporales</taxon>
        <taxon>Streptomycetaceae</taxon>
        <taxon>Streptomyces</taxon>
    </lineage>
</organism>
<keyword evidence="5" id="KW-1185">Reference proteome</keyword>
<evidence type="ECO:0000256" key="2">
    <source>
        <dbReference type="SAM" id="Phobius"/>
    </source>
</evidence>
<dbReference type="Pfam" id="PF26526">
    <property type="entry name" value="DUF8175"/>
    <property type="match status" value="1"/>
</dbReference>
<dbReference type="AlphaFoldDB" id="A0A4Y3REG6"/>
<keyword evidence="2" id="KW-1133">Transmembrane helix</keyword>
<comment type="caution">
    <text evidence="4">The sequence shown here is derived from an EMBL/GenBank/DDBJ whole genome shotgun (WGS) entry which is preliminary data.</text>
</comment>
<evidence type="ECO:0000313" key="4">
    <source>
        <dbReference type="EMBL" id="GEB54160.1"/>
    </source>
</evidence>
<feature type="region of interest" description="Disordered" evidence="1">
    <location>
        <begin position="73"/>
        <end position="117"/>
    </location>
</feature>
<name>A0A4Y3REG6_STRCI</name>
<protein>
    <recommendedName>
        <fullName evidence="3">DUF8175 domain-containing protein</fullName>
    </recommendedName>
</protein>
<gene>
    <name evidence="4" type="ORF">SCA03_67110</name>
</gene>
<dbReference type="InterPro" id="IPR058488">
    <property type="entry name" value="DUF8175"/>
</dbReference>
<dbReference type="RefSeq" id="WP_169729676.1">
    <property type="nucleotide sequence ID" value="NZ_BJMM01000086.1"/>
</dbReference>
<dbReference type="EMBL" id="BJMM01000086">
    <property type="protein sequence ID" value="GEB54160.1"/>
    <property type="molecule type" value="Genomic_DNA"/>
</dbReference>
<feature type="compositionally biased region" description="Gly residues" evidence="1">
    <location>
        <begin position="74"/>
        <end position="91"/>
    </location>
</feature>
<keyword evidence="2" id="KW-0812">Transmembrane</keyword>
<sequence length="289" mass="29654">MNIGGGDEYDERARTGEGVPGPYGPEPGRRTGTRTRLPGSEGTGRPPARPGRSMVTVVAVIVLLIAAIAFANQSGGGGDDGGGDKGGGGDGPKAQPTAPSGDKPVKSASGAVPSGFAHSKNGAQSAAANYAVALGGDGMFNRDRRHEIVEALADPGSVDKLQSGFDSDYNEKLNKSIGLDADGKAPSGSTFVNRTIPSGADVKDYSSRTATVAVWCTGLFGLAAEDSTKPVTSNWFTVTFKLRWSEGDWKVVDSKQKNGPTPVNGDSPVSGADEIGDATERFGGFTYAR</sequence>
<evidence type="ECO:0000256" key="1">
    <source>
        <dbReference type="SAM" id="MobiDB-lite"/>
    </source>
</evidence>
<feature type="region of interest" description="Disordered" evidence="1">
    <location>
        <begin position="253"/>
        <end position="289"/>
    </location>
</feature>
<feature type="domain" description="DUF8175" evidence="3">
    <location>
        <begin position="104"/>
        <end position="259"/>
    </location>
</feature>
<proteinExistence type="predicted"/>
<feature type="region of interest" description="Disordered" evidence="1">
    <location>
        <begin position="1"/>
        <end position="51"/>
    </location>
</feature>
<evidence type="ECO:0000313" key="5">
    <source>
        <dbReference type="Proteomes" id="UP000319210"/>
    </source>
</evidence>
<accession>A0A4Y3REG6</accession>
<dbReference type="Proteomes" id="UP000319210">
    <property type="component" value="Unassembled WGS sequence"/>
</dbReference>
<keyword evidence="2" id="KW-0472">Membrane</keyword>
<feature type="transmembrane region" description="Helical" evidence="2">
    <location>
        <begin position="54"/>
        <end position="71"/>
    </location>
</feature>
<evidence type="ECO:0000259" key="3">
    <source>
        <dbReference type="Pfam" id="PF26526"/>
    </source>
</evidence>
<reference evidence="4 5" key="1">
    <citation type="submission" date="2019-06" db="EMBL/GenBank/DDBJ databases">
        <title>Whole genome shotgun sequence of Streptomyces cacaoi subsp. cacaoi NBRC 12748.</title>
        <authorList>
            <person name="Hosoyama A."/>
            <person name="Uohara A."/>
            <person name="Ohji S."/>
            <person name="Ichikawa N."/>
        </authorList>
    </citation>
    <scope>NUCLEOTIDE SEQUENCE [LARGE SCALE GENOMIC DNA]</scope>
    <source>
        <strain evidence="4 5">NBRC 12748</strain>
    </source>
</reference>